<proteinExistence type="predicted"/>
<name>X0YL49_9ZZZZ</name>
<accession>X0YL49</accession>
<evidence type="ECO:0000259" key="2">
    <source>
        <dbReference type="Pfam" id="PF22617"/>
    </source>
</evidence>
<dbReference type="PANTHER" id="PTHR42880:SF1">
    <property type="entry name" value="ISOPROPYLMALATE_HOMOCITRATE_CITRAMALATE SYNTHASE FAMILY PROTEIN"/>
    <property type="match status" value="1"/>
</dbReference>
<organism evidence="3">
    <name type="scientific">marine sediment metagenome</name>
    <dbReference type="NCBI Taxonomy" id="412755"/>
    <lineage>
        <taxon>unclassified sequences</taxon>
        <taxon>metagenomes</taxon>
        <taxon>ecological metagenomes</taxon>
    </lineage>
</organism>
<dbReference type="InterPro" id="IPR054691">
    <property type="entry name" value="LeuA/HCS_post-cat"/>
</dbReference>
<dbReference type="FunFam" id="1.10.238.260:FF:000001">
    <property type="entry name" value="2-isopropylmalate synthase"/>
    <property type="match status" value="1"/>
</dbReference>
<evidence type="ECO:0000313" key="3">
    <source>
        <dbReference type="EMBL" id="GAG56924.1"/>
    </source>
</evidence>
<dbReference type="Pfam" id="PF22617">
    <property type="entry name" value="HCS_D2"/>
    <property type="match status" value="1"/>
</dbReference>
<dbReference type="EMBL" id="BART01003457">
    <property type="protein sequence ID" value="GAG56924.1"/>
    <property type="molecule type" value="Genomic_DNA"/>
</dbReference>
<protein>
    <recommendedName>
        <fullName evidence="2">2-isopropylmalate synthase/homocitrate synthase post-catalytic domain-containing protein</fullName>
    </recommendedName>
</protein>
<dbReference type="PANTHER" id="PTHR42880">
    <property type="entry name" value="HOMOCITRATE SYNTHASE"/>
    <property type="match status" value="1"/>
</dbReference>
<dbReference type="AlphaFoldDB" id="X0YL49"/>
<gene>
    <name evidence="3" type="ORF">S01H4_09519</name>
</gene>
<evidence type="ECO:0000256" key="1">
    <source>
        <dbReference type="ARBA" id="ARBA00022679"/>
    </source>
</evidence>
<keyword evidence="1" id="KW-0808">Transferase</keyword>
<sequence length="135" mass="15431">MLAYNLLGNCLIQKNSRAIPIWKAIVGTNVFAHESGIHADGVIKNPRNYEVFNPSEVGLARQLVVGKHSGSHTILHKFKEFDIELTDKQANEILALARAMSIDLKRSLFDKELMYVYNEYTKKKESKREEQNPED</sequence>
<feature type="domain" description="2-isopropylmalate synthase/homocitrate synthase post-catalytic" evidence="2">
    <location>
        <begin position="25"/>
        <end position="100"/>
    </location>
</feature>
<reference evidence="3" key="1">
    <citation type="journal article" date="2014" name="Front. Microbiol.">
        <title>High frequency of phylogenetically diverse reductive dehalogenase-homologous genes in deep subseafloor sedimentary metagenomes.</title>
        <authorList>
            <person name="Kawai M."/>
            <person name="Futagami T."/>
            <person name="Toyoda A."/>
            <person name="Takaki Y."/>
            <person name="Nishi S."/>
            <person name="Hori S."/>
            <person name="Arai W."/>
            <person name="Tsubouchi T."/>
            <person name="Morono Y."/>
            <person name="Uchiyama I."/>
            <person name="Ito T."/>
            <person name="Fujiyama A."/>
            <person name="Inagaki F."/>
            <person name="Takami H."/>
        </authorList>
    </citation>
    <scope>NUCLEOTIDE SEQUENCE</scope>
    <source>
        <strain evidence="3">Expedition CK06-06</strain>
    </source>
</reference>
<dbReference type="GO" id="GO:0016740">
    <property type="term" value="F:transferase activity"/>
    <property type="evidence" value="ECO:0007669"/>
    <property type="project" value="UniProtKB-KW"/>
</dbReference>
<comment type="caution">
    <text evidence="3">The sequence shown here is derived from an EMBL/GenBank/DDBJ whole genome shotgun (WGS) entry which is preliminary data.</text>
</comment>
<dbReference type="Gene3D" id="1.10.238.260">
    <property type="match status" value="1"/>
</dbReference>